<dbReference type="EMBL" id="JAJSOF020000021">
    <property type="protein sequence ID" value="KAJ4437469.1"/>
    <property type="molecule type" value="Genomic_DNA"/>
</dbReference>
<sequence length="235" mass="26184">MDSETKQRANVKLFGKSATVTHGMLKQACGNEAVIQSRCFEWHSCFKNGKTSLKDDEMPGRPHTCNTGENVEKFDKLCIMILTSILNMNDHSSGQKTNGCSMTTLRQLTELSQHSSFALLIRWSSTSSEDKTQRPSTSNSVKKKKIQGRMTAVMKKLRVQSHEVGEDCNCPIQLQNPLPPHVGITMIPRATMSSRVMTTYHGVQAADSRLCKGRKPEILERNGDDDERGKGPKCI</sequence>
<name>A0ABQ8STF5_PERAM</name>
<evidence type="ECO:0000313" key="3">
    <source>
        <dbReference type="Proteomes" id="UP001148838"/>
    </source>
</evidence>
<proteinExistence type="predicted"/>
<feature type="region of interest" description="Disordered" evidence="1">
    <location>
        <begin position="128"/>
        <end position="147"/>
    </location>
</feature>
<evidence type="ECO:0000313" key="2">
    <source>
        <dbReference type="EMBL" id="KAJ4437469.1"/>
    </source>
</evidence>
<dbReference type="PANTHER" id="PTHR46060">
    <property type="entry name" value="MARINER MOS1 TRANSPOSASE-LIKE PROTEIN"/>
    <property type="match status" value="1"/>
</dbReference>
<reference evidence="2 3" key="1">
    <citation type="journal article" date="2022" name="Allergy">
        <title>Genome assembly and annotation of Periplaneta americana reveal a comprehensive cockroach allergen profile.</title>
        <authorList>
            <person name="Wang L."/>
            <person name="Xiong Q."/>
            <person name="Saelim N."/>
            <person name="Wang L."/>
            <person name="Nong W."/>
            <person name="Wan A.T."/>
            <person name="Shi M."/>
            <person name="Liu X."/>
            <person name="Cao Q."/>
            <person name="Hui J.H.L."/>
            <person name="Sookrung N."/>
            <person name="Leung T.F."/>
            <person name="Tungtrongchitr A."/>
            <person name="Tsui S.K.W."/>
        </authorList>
    </citation>
    <scope>NUCLEOTIDE SEQUENCE [LARGE SCALE GENOMIC DNA]</scope>
    <source>
        <strain evidence="2">PWHHKU_190912</strain>
    </source>
</reference>
<evidence type="ECO:0008006" key="4">
    <source>
        <dbReference type="Google" id="ProtNLM"/>
    </source>
</evidence>
<dbReference type="Gene3D" id="1.10.10.1450">
    <property type="match status" value="1"/>
</dbReference>
<dbReference type="Proteomes" id="UP001148838">
    <property type="component" value="Unassembled WGS sequence"/>
</dbReference>
<evidence type="ECO:0000256" key="1">
    <source>
        <dbReference type="SAM" id="MobiDB-lite"/>
    </source>
</evidence>
<accession>A0ABQ8STF5</accession>
<comment type="caution">
    <text evidence="2">The sequence shown here is derived from an EMBL/GenBank/DDBJ whole genome shotgun (WGS) entry which is preliminary data.</text>
</comment>
<gene>
    <name evidence="2" type="ORF">ANN_17613</name>
</gene>
<keyword evidence="3" id="KW-1185">Reference proteome</keyword>
<organism evidence="2 3">
    <name type="scientific">Periplaneta americana</name>
    <name type="common">American cockroach</name>
    <name type="synonym">Blatta americana</name>
    <dbReference type="NCBI Taxonomy" id="6978"/>
    <lineage>
        <taxon>Eukaryota</taxon>
        <taxon>Metazoa</taxon>
        <taxon>Ecdysozoa</taxon>
        <taxon>Arthropoda</taxon>
        <taxon>Hexapoda</taxon>
        <taxon>Insecta</taxon>
        <taxon>Pterygota</taxon>
        <taxon>Neoptera</taxon>
        <taxon>Polyneoptera</taxon>
        <taxon>Dictyoptera</taxon>
        <taxon>Blattodea</taxon>
        <taxon>Blattoidea</taxon>
        <taxon>Blattidae</taxon>
        <taxon>Blattinae</taxon>
        <taxon>Periplaneta</taxon>
    </lineage>
</organism>
<protein>
    <recommendedName>
        <fullName evidence="4">Mos1 transposase HTH domain-containing protein</fullName>
    </recommendedName>
</protein>
<feature type="region of interest" description="Disordered" evidence="1">
    <location>
        <begin position="214"/>
        <end position="235"/>
    </location>
</feature>
<dbReference type="PANTHER" id="PTHR46060:SF1">
    <property type="entry name" value="MARINER MOS1 TRANSPOSASE-LIKE PROTEIN"/>
    <property type="match status" value="1"/>
</dbReference>
<dbReference type="InterPro" id="IPR052709">
    <property type="entry name" value="Transposase-MT_Hybrid"/>
</dbReference>